<dbReference type="Proteomes" id="UP000019335">
    <property type="component" value="Chromosome 12"/>
</dbReference>
<evidence type="ECO:0000256" key="1">
    <source>
        <dbReference type="SAM" id="MobiDB-lite"/>
    </source>
</evidence>
<reference evidence="3 4" key="1">
    <citation type="journal article" date="2014" name="Mol. Plant">
        <title>Chromosome Scale Genome Assembly and Transcriptome Profiling of Nannochloropsis gaditana in Nitrogen Depletion.</title>
        <authorList>
            <person name="Corteggiani Carpinelli E."/>
            <person name="Telatin A."/>
            <person name="Vitulo N."/>
            <person name="Forcato C."/>
            <person name="D'Angelo M."/>
            <person name="Schiavon R."/>
            <person name="Vezzi A."/>
            <person name="Giacometti G.M."/>
            <person name="Morosinotto T."/>
            <person name="Valle G."/>
        </authorList>
    </citation>
    <scope>NUCLEOTIDE SEQUENCE [LARGE SCALE GENOMIC DNA]</scope>
    <source>
        <strain evidence="3 4">B-31</strain>
    </source>
</reference>
<proteinExistence type="predicted"/>
<comment type="caution">
    <text evidence="3">The sequence shown here is derived from an EMBL/GenBank/DDBJ whole genome shotgun (WGS) entry which is preliminary data.</text>
</comment>
<keyword evidence="4" id="KW-1185">Reference proteome</keyword>
<organism evidence="3 4">
    <name type="scientific">Nannochloropsis gaditana</name>
    <dbReference type="NCBI Taxonomy" id="72520"/>
    <lineage>
        <taxon>Eukaryota</taxon>
        <taxon>Sar</taxon>
        <taxon>Stramenopiles</taxon>
        <taxon>Ochrophyta</taxon>
        <taxon>Eustigmatophyceae</taxon>
        <taxon>Eustigmatales</taxon>
        <taxon>Monodopsidaceae</taxon>
        <taxon>Nannochloropsis</taxon>
    </lineage>
</organism>
<sequence>MGRSWPSVAEREEAKEGGRTNVPGGVWVYVCGNVYDCGGMVGAVLLYVAMKRKEQREIRQHAESREEVLSR</sequence>
<keyword evidence="2" id="KW-0812">Transmembrane</keyword>
<keyword evidence="2" id="KW-0472">Membrane</keyword>
<protein>
    <submittedName>
        <fullName evidence="3">Uncharacterized protein</fullName>
    </submittedName>
</protein>
<evidence type="ECO:0000313" key="4">
    <source>
        <dbReference type="Proteomes" id="UP000019335"/>
    </source>
</evidence>
<keyword evidence="2" id="KW-1133">Transmembrane helix</keyword>
<evidence type="ECO:0000313" key="3">
    <source>
        <dbReference type="EMBL" id="EWM25198.1"/>
    </source>
</evidence>
<feature type="compositionally biased region" description="Basic and acidic residues" evidence="1">
    <location>
        <begin position="9"/>
        <end position="18"/>
    </location>
</feature>
<feature type="transmembrane region" description="Helical" evidence="2">
    <location>
        <begin position="26"/>
        <end position="49"/>
    </location>
</feature>
<gene>
    <name evidence="3" type="ORF">Naga_100722g5</name>
</gene>
<feature type="region of interest" description="Disordered" evidence="1">
    <location>
        <begin position="1"/>
        <end position="22"/>
    </location>
</feature>
<dbReference type="EMBL" id="AZIL01001024">
    <property type="protein sequence ID" value="EWM25198.1"/>
    <property type="molecule type" value="Genomic_DNA"/>
</dbReference>
<dbReference type="AlphaFoldDB" id="W7TNY7"/>
<name>W7TNY7_9STRA</name>
<accession>W7TNY7</accession>
<evidence type="ECO:0000256" key="2">
    <source>
        <dbReference type="SAM" id="Phobius"/>
    </source>
</evidence>